<gene>
    <name evidence="1" type="ORF">FHS31_001096</name>
</gene>
<dbReference type="Proteomes" id="UP000727456">
    <property type="component" value="Unassembled WGS sequence"/>
</dbReference>
<accession>A0ABX0TTA7</accession>
<evidence type="ECO:0000313" key="2">
    <source>
        <dbReference type="Proteomes" id="UP000727456"/>
    </source>
</evidence>
<protein>
    <submittedName>
        <fullName evidence="1">Uncharacterized protein</fullName>
    </submittedName>
</protein>
<keyword evidence="2" id="KW-1185">Reference proteome</keyword>
<organism evidence="1 2">
    <name type="scientific">Sphingomonas vulcanisoli</name>
    <dbReference type="NCBI Taxonomy" id="1658060"/>
    <lineage>
        <taxon>Bacteria</taxon>
        <taxon>Pseudomonadati</taxon>
        <taxon>Pseudomonadota</taxon>
        <taxon>Alphaproteobacteria</taxon>
        <taxon>Sphingomonadales</taxon>
        <taxon>Sphingomonadaceae</taxon>
        <taxon>Sphingomonas</taxon>
    </lineage>
</organism>
<evidence type="ECO:0000313" key="1">
    <source>
        <dbReference type="EMBL" id="NIJ07500.1"/>
    </source>
</evidence>
<name>A0ABX0TTA7_9SPHN</name>
<sequence length="31" mass="3070">MTSSLGTQISAGLLAFAVSAACILFTAPTLI</sequence>
<reference evidence="1 2" key="1">
    <citation type="submission" date="2020-03" db="EMBL/GenBank/DDBJ databases">
        <title>Genomic Encyclopedia of Type Strains, Phase III (KMG-III): the genomes of soil and plant-associated and newly described type strains.</title>
        <authorList>
            <person name="Whitman W."/>
        </authorList>
    </citation>
    <scope>NUCLEOTIDE SEQUENCE [LARGE SCALE GENOMIC DNA]</scope>
    <source>
        <strain evidence="1 2">CECT 8804</strain>
    </source>
</reference>
<comment type="caution">
    <text evidence="1">The sequence shown here is derived from an EMBL/GenBank/DDBJ whole genome shotgun (WGS) entry which is preliminary data.</text>
</comment>
<proteinExistence type="predicted"/>
<dbReference type="EMBL" id="JAAOZC010000002">
    <property type="protein sequence ID" value="NIJ07500.1"/>
    <property type="molecule type" value="Genomic_DNA"/>
</dbReference>